<evidence type="ECO:0000313" key="1">
    <source>
        <dbReference type="EMBL" id="QEC75008.1"/>
    </source>
</evidence>
<dbReference type="AlphaFoldDB" id="A0A5B8VXL9"/>
<dbReference type="Proteomes" id="UP000321362">
    <property type="component" value="Chromosome"/>
</dbReference>
<dbReference type="RefSeq" id="WP_147052163.1">
    <property type="nucleotide sequence ID" value="NZ_CP042437.1"/>
</dbReference>
<reference evidence="1 2" key="1">
    <citation type="journal article" date="2013" name="J. Microbiol.">
        <title>Mucilaginibacter ginsenosidivorax sp. nov., with ginsenoside converting activity isolated from sediment.</title>
        <authorList>
            <person name="Kim J.K."/>
            <person name="Choi T.E."/>
            <person name="Liu Q.M."/>
            <person name="Park H.Y."/>
            <person name="Yi T.H."/>
            <person name="Yoon M.H."/>
            <person name="Kim S.C."/>
            <person name="Im W.T."/>
        </authorList>
    </citation>
    <scope>NUCLEOTIDE SEQUENCE [LARGE SCALE GENOMIC DNA]</scope>
    <source>
        <strain evidence="1 2">KHI28</strain>
    </source>
</reference>
<dbReference type="SUPFAM" id="SSF58100">
    <property type="entry name" value="Bacterial hemolysins"/>
    <property type="match status" value="1"/>
</dbReference>
<dbReference type="NCBIfam" id="NF033928">
    <property type="entry name" value="alph_xenorhab_A"/>
    <property type="match status" value="1"/>
</dbReference>
<sequence length="387" mass="41619">MSTTIDLTPRDLAKGTTFALSSNEWLSIQVFVTGAMLLPTTTALLQKTLPAVPSGGIEQFQPLVDGYKNLYDICQTFDTVTKPDSVKCASDLIAYNVSVPIFYRAILALMLKIEADPTDTVSITHLKQTLQVMINKAQAFSTHATNVAAAMQKFSLDTSVNEAAIGTLFKTYSDKISGTSGTIKTMQAQLAQDKADLSDAEDEYKHDIIVAATSASYAWIWPCGSIAAGIVAGIYGKKATDAKARIDALSDLVNGLEAKIAADATLVLDLTRINSDITGITKKIDGALPAIQKIQGMWSALKDDLSSILTTISGEIVDMPSFIAGLGIEEAIVLWQKVADEADNYRINAYITVVPNSTVAFYAATHLKKMLTRKNRVSIHQPEDTAA</sequence>
<evidence type="ECO:0000313" key="2">
    <source>
        <dbReference type="Proteomes" id="UP000321362"/>
    </source>
</evidence>
<keyword evidence="2" id="KW-1185">Reference proteome</keyword>
<dbReference type="Gene3D" id="1.20.1170.10">
    <property type="match status" value="1"/>
</dbReference>
<name>A0A5B8VXL9_9SPHI</name>
<accession>A0A5B8VXL9</accession>
<organism evidence="1 2">
    <name type="scientific">Mucilaginibacter ginsenosidivorax</name>
    <dbReference type="NCBI Taxonomy" id="862126"/>
    <lineage>
        <taxon>Bacteria</taxon>
        <taxon>Pseudomonadati</taxon>
        <taxon>Bacteroidota</taxon>
        <taxon>Sphingobacteriia</taxon>
        <taxon>Sphingobacteriales</taxon>
        <taxon>Sphingobacteriaceae</taxon>
        <taxon>Mucilaginibacter</taxon>
    </lineage>
</organism>
<protein>
    <submittedName>
        <fullName evidence="1">HBL/NHE enterotoxin family protein</fullName>
    </submittedName>
</protein>
<dbReference type="CDD" id="cd22656">
    <property type="entry name" value="ClyA_Cry6Aa-like"/>
    <property type="match status" value="1"/>
</dbReference>
<gene>
    <name evidence="1" type="ORF">FSB76_03225</name>
</gene>
<dbReference type="OrthoDB" id="5902884at2"/>
<proteinExistence type="predicted"/>
<dbReference type="KEGG" id="mgk:FSB76_03225"/>
<dbReference type="EMBL" id="CP042437">
    <property type="protein sequence ID" value="QEC75008.1"/>
    <property type="molecule type" value="Genomic_DNA"/>
</dbReference>